<feature type="domain" description="J" evidence="3">
    <location>
        <begin position="268"/>
        <end position="332"/>
    </location>
</feature>
<dbReference type="InterPro" id="IPR052448">
    <property type="entry name" value="DnaJ_C16_autophagy_reg"/>
</dbReference>
<feature type="compositionally biased region" description="Acidic residues" evidence="1">
    <location>
        <begin position="15"/>
        <end position="24"/>
    </location>
</feature>
<proteinExistence type="predicted"/>
<dbReference type="EMBL" id="CAJNYT010003926">
    <property type="protein sequence ID" value="CAF3616897.1"/>
    <property type="molecule type" value="Genomic_DNA"/>
</dbReference>
<gene>
    <name evidence="4" type="ORF">GRG538_LOCUS23465</name>
    <name evidence="5" type="ORF">QYT958_LOCUS11492</name>
</gene>
<evidence type="ECO:0000256" key="1">
    <source>
        <dbReference type="SAM" id="MobiDB-lite"/>
    </source>
</evidence>
<dbReference type="InterPro" id="IPR036249">
    <property type="entry name" value="Thioredoxin-like_sf"/>
</dbReference>
<dbReference type="SMART" id="SM00271">
    <property type="entry name" value="DnaJ"/>
    <property type="match status" value="1"/>
</dbReference>
<dbReference type="PROSITE" id="PS50076">
    <property type="entry name" value="DNAJ_2"/>
    <property type="match status" value="1"/>
</dbReference>
<comment type="caution">
    <text evidence="4">The sequence shown here is derived from an EMBL/GenBank/DDBJ whole genome shotgun (WGS) entry which is preliminary data.</text>
</comment>
<dbReference type="AlphaFoldDB" id="A0A818P3E4"/>
<dbReference type="SUPFAM" id="SSF52833">
    <property type="entry name" value="Thioredoxin-like"/>
    <property type="match status" value="1"/>
</dbReference>
<evidence type="ECO:0000313" key="5">
    <source>
        <dbReference type="EMBL" id="CAF4600099.1"/>
    </source>
</evidence>
<dbReference type="InterPro" id="IPR036869">
    <property type="entry name" value="J_dom_sf"/>
</dbReference>
<dbReference type="PANTHER" id="PTHR44303">
    <property type="entry name" value="DNAJ HOMOLOG SUBFAMILY C MEMBER 16"/>
    <property type="match status" value="1"/>
</dbReference>
<sequence>MSIKSHRYNTPSKLDDDERSEGELDSSLSNNDDDDRDNDIPLKAIPQPQHISQSWSKMLTDENLSSIMSNALADNSEIIHIDDPIAQQSTNPLTYVFPPGTNVDQYFRKKKKQNEANSKRKPNRRDLKNLSRLLNNEKNDELLSAILDIVGCRRAFQYAHEAVRLFNTNDETIKKSDNGQIRTLGGVYFKMFIKDIDNDFLSESERDQIKKRNQEIQKLKKKKKPKKKKTQNKTIDFRLNISMHSINYIIICFVLGFYYLSANQNDFNPYDVLGVSRTASDKEIRQAYKKLAKHWHPDKNSEPNANDKFTKINAAYEILSDSTKRQQYDEHGTTSQDNHQGFSNHPFQDPFDIFRSHFFHEASSGAKKVIHAHEFLANILPNSDKKPYLIFGSTNFCFNCRQALQTFRALEKQLNDVGIGTGEFNANDDRITRQLGVLDVPALCVISQGRVYHFDGLHFTESNIKEFVRKSIPIRRYIPTLENYDDVLRMITSYNKSNRVHALLITKQKIPTLKFVLPCLQYSARIQCASFNSSLIKNIPLSSFLKQVSTISDTVLLFKEDSKKPEFILKDNGLTFDNIIKTFESNQLLHLPTITSANVFHLACQSNSNKPCFLIIGDSTLFAQYRLSLLHLSKQVYEEYNSHIAYLDSSSTQQAAFQEIVSPYYQKHEKKLVILAARRWFQDSIEIQNTNIEFDKQSLIEIERDMISIKENFKLFVSNRWPQSKKYKLPVLFDFDDRRQDILTRTMDQVKNKWNYWIERNQIPRYLSGYLYTYQFWIITLLLCLYMYYSRLEPEVVNQKPKQSHNIDPGKIYKFNESLLQRYTNPGASNVIIILLIADTPEDSCIKGFTQEINSLKESRMIFSVLYRKQASTWLNELSNKIQDNQNKQSNRFFPSTVLALYIKRKYFVSFGPICNNNNNTNDQQSDEKLTFSAWIDLLFDGTIRDPITVTEWPIKFH</sequence>
<dbReference type="InterPro" id="IPR001623">
    <property type="entry name" value="DnaJ_domain"/>
</dbReference>
<dbReference type="PANTHER" id="PTHR44303:SF2">
    <property type="entry name" value="DNAJ HOMOLOG SUBFAMILY C MEMBER 16"/>
    <property type="match status" value="1"/>
</dbReference>
<dbReference type="CDD" id="cd06257">
    <property type="entry name" value="DnaJ"/>
    <property type="match status" value="1"/>
</dbReference>
<feature type="transmembrane region" description="Helical" evidence="2">
    <location>
        <begin position="237"/>
        <end position="260"/>
    </location>
</feature>
<dbReference type="Proteomes" id="UP000663872">
    <property type="component" value="Unassembled WGS sequence"/>
</dbReference>
<evidence type="ECO:0000259" key="3">
    <source>
        <dbReference type="PROSITE" id="PS50076"/>
    </source>
</evidence>
<feature type="region of interest" description="Disordered" evidence="1">
    <location>
        <begin position="1"/>
        <end position="53"/>
    </location>
</feature>
<dbReference type="PRINTS" id="PR00625">
    <property type="entry name" value="JDOMAIN"/>
</dbReference>
<dbReference type="SUPFAM" id="SSF46565">
    <property type="entry name" value="Chaperone J-domain"/>
    <property type="match status" value="1"/>
</dbReference>
<protein>
    <recommendedName>
        <fullName evidence="3">J domain-containing protein</fullName>
    </recommendedName>
</protein>
<dbReference type="Gene3D" id="1.10.287.110">
    <property type="entry name" value="DnaJ domain"/>
    <property type="match status" value="1"/>
</dbReference>
<keyword evidence="2" id="KW-0812">Transmembrane</keyword>
<dbReference type="Gene3D" id="3.40.30.10">
    <property type="entry name" value="Glutaredoxin"/>
    <property type="match status" value="1"/>
</dbReference>
<dbReference type="Pfam" id="PF00226">
    <property type="entry name" value="DnaJ"/>
    <property type="match status" value="1"/>
</dbReference>
<dbReference type="InterPro" id="IPR018253">
    <property type="entry name" value="DnaJ_domain_CS"/>
</dbReference>
<evidence type="ECO:0000256" key="2">
    <source>
        <dbReference type="SAM" id="Phobius"/>
    </source>
</evidence>
<reference evidence="4" key="1">
    <citation type="submission" date="2021-02" db="EMBL/GenBank/DDBJ databases">
        <authorList>
            <person name="Nowell W R."/>
        </authorList>
    </citation>
    <scope>NUCLEOTIDE SEQUENCE</scope>
</reference>
<keyword evidence="2" id="KW-1133">Transmembrane helix</keyword>
<evidence type="ECO:0000313" key="4">
    <source>
        <dbReference type="EMBL" id="CAF3616897.1"/>
    </source>
</evidence>
<dbReference type="Proteomes" id="UP000663848">
    <property type="component" value="Unassembled WGS sequence"/>
</dbReference>
<evidence type="ECO:0000313" key="6">
    <source>
        <dbReference type="Proteomes" id="UP000663872"/>
    </source>
</evidence>
<dbReference type="EMBL" id="CAJOBR010001343">
    <property type="protein sequence ID" value="CAF4600099.1"/>
    <property type="molecule type" value="Genomic_DNA"/>
</dbReference>
<name>A0A818P3E4_9BILA</name>
<organism evidence="4 6">
    <name type="scientific">Rotaria socialis</name>
    <dbReference type="NCBI Taxonomy" id="392032"/>
    <lineage>
        <taxon>Eukaryota</taxon>
        <taxon>Metazoa</taxon>
        <taxon>Spiralia</taxon>
        <taxon>Gnathifera</taxon>
        <taxon>Rotifera</taxon>
        <taxon>Eurotatoria</taxon>
        <taxon>Bdelloidea</taxon>
        <taxon>Philodinida</taxon>
        <taxon>Philodinidae</taxon>
        <taxon>Rotaria</taxon>
    </lineage>
</organism>
<keyword evidence="2" id="KW-0472">Membrane</keyword>
<dbReference type="PROSITE" id="PS00636">
    <property type="entry name" value="DNAJ_1"/>
    <property type="match status" value="1"/>
</dbReference>
<accession>A0A818P3E4</accession>